<dbReference type="PANTHER" id="PTHR43399">
    <property type="entry name" value="SUBTILISIN-RELATED"/>
    <property type="match status" value="1"/>
</dbReference>
<feature type="compositionally biased region" description="Polar residues" evidence="4">
    <location>
        <begin position="227"/>
        <end position="267"/>
    </location>
</feature>
<dbReference type="PANTHER" id="PTHR43399:SF4">
    <property type="entry name" value="CELL WALL-ASSOCIATED PROTEASE"/>
    <property type="match status" value="1"/>
</dbReference>
<comment type="catalytic activity">
    <reaction evidence="2">
        <text>Hydrolysis of proteins with broad specificity for peptide bonds, and a preference for a large uncharged residue in P1. Hydrolyzes peptide amides.</text>
        <dbReference type="EC" id="3.4.21.62"/>
    </reaction>
</comment>
<name>A0A7S4JZ64_9STRA</name>
<dbReference type="Gene3D" id="3.40.50.200">
    <property type="entry name" value="Peptidase S8/S53 domain"/>
    <property type="match status" value="1"/>
</dbReference>
<gene>
    <name evidence="5" type="ORF">OAUR00152_LOCUS36485</name>
</gene>
<dbReference type="EMBL" id="HBKQ01053017">
    <property type="protein sequence ID" value="CAE2278939.1"/>
    <property type="molecule type" value="Transcribed_RNA"/>
</dbReference>
<sequence length="386" mass="42527">MAAPVVAGSVALILQYFQEGWYPCGAKNCGSAITPSGSLLKAVIMNGAQDLEGKVKRDGKTAKNVKLRSYDNKQGMGRIDLLSSLPIAGENSINTLVVNNREIADGQVESIVVESTCSNLLLSVTVAWYDPKGMQSCKQCLINDLDLLIIRERIAAGKRVDRPVYFPNGKKQPDKKNNVERIQVSDAKESETYRIQVSANNLAKPGKQKYSLVTTGCFRIVDEQGDSEGSSQDRTSTSDNAENSSSDYNPSNGEHKATSQPSKQQTLINLKDSRVKLFLAENKYDTAPKRCEWLSKDDSRRKKFCSKEDGINNIVDAACPETCRKYNSNAQCNDTGLSLGRTGYGEEMTCAWLRSNRKEWKKCGKSGDKRNKKADVICPMTCGWCG</sequence>
<comment type="similarity">
    <text evidence="1">Belongs to the peptidase S8 family.</text>
</comment>
<protein>
    <recommendedName>
        <fullName evidence="3">subtilisin</fullName>
        <ecNumber evidence="3">3.4.21.62</ecNumber>
    </recommendedName>
</protein>
<dbReference type="EC" id="3.4.21.62" evidence="3"/>
<reference evidence="5" key="1">
    <citation type="submission" date="2021-01" db="EMBL/GenBank/DDBJ databases">
        <authorList>
            <person name="Corre E."/>
            <person name="Pelletier E."/>
            <person name="Niang G."/>
            <person name="Scheremetjew M."/>
            <person name="Finn R."/>
            <person name="Kale V."/>
            <person name="Holt S."/>
            <person name="Cochrane G."/>
            <person name="Meng A."/>
            <person name="Brown T."/>
            <person name="Cohen L."/>
        </authorList>
    </citation>
    <scope>NUCLEOTIDE SEQUENCE</scope>
    <source>
        <strain evidence="5">Isolate 1302-5</strain>
    </source>
</reference>
<evidence type="ECO:0000256" key="2">
    <source>
        <dbReference type="ARBA" id="ARBA00023529"/>
    </source>
</evidence>
<dbReference type="GO" id="GO:0006508">
    <property type="term" value="P:proteolysis"/>
    <property type="evidence" value="ECO:0007669"/>
    <property type="project" value="InterPro"/>
</dbReference>
<dbReference type="InterPro" id="IPR008979">
    <property type="entry name" value="Galactose-bd-like_sf"/>
</dbReference>
<dbReference type="GO" id="GO:0004252">
    <property type="term" value="F:serine-type endopeptidase activity"/>
    <property type="evidence" value="ECO:0007669"/>
    <property type="project" value="UniProtKB-EC"/>
</dbReference>
<dbReference type="AlphaFoldDB" id="A0A7S4JZ64"/>
<dbReference type="InterPro" id="IPR036852">
    <property type="entry name" value="Peptidase_S8/S53_dom_sf"/>
</dbReference>
<evidence type="ECO:0000256" key="4">
    <source>
        <dbReference type="SAM" id="MobiDB-lite"/>
    </source>
</evidence>
<dbReference type="Gene3D" id="2.60.120.380">
    <property type="match status" value="1"/>
</dbReference>
<feature type="region of interest" description="Disordered" evidence="4">
    <location>
        <begin position="223"/>
        <end position="267"/>
    </location>
</feature>
<evidence type="ECO:0000256" key="3">
    <source>
        <dbReference type="ARBA" id="ARBA00023619"/>
    </source>
</evidence>
<proteinExistence type="inferred from homology"/>
<organism evidence="5">
    <name type="scientific">Odontella aurita</name>
    <dbReference type="NCBI Taxonomy" id="265563"/>
    <lineage>
        <taxon>Eukaryota</taxon>
        <taxon>Sar</taxon>
        <taxon>Stramenopiles</taxon>
        <taxon>Ochrophyta</taxon>
        <taxon>Bacillariophyta</taxon>
        <taxon>Mediophyceae</taxon>
        <taxon>Biddulphiophycidae</taxon>
        <taxon>Eupodiscales</taxon>
        <taxon>Odontellaceae</taxon>
        <taxon>Odontella</taxon>
    </lineage>
</organism>
<accession>A0A7S4JZ64</accession>
<evidence type="ECO:0000313" key="5">
    <source>
        <dbReference type="EMBL" id="CAE2278939.1"/>
    </source>
</evidence>
<dbReference type="SUPFAM" id="SSF52743">
    <property type="entry name" value="Subtilisin-like"/>
    <property type="match status" value="1"/>
</dbReference>
<evidence type="ECO:0000256" key="1">
    <source>
        <dbReference type="ARBA" id="ARBA00011073"/>
    </source>
</evidence>
<dbReference type="SUPFAM" id="SSF49785">
    <property type="entry name" value="Galactose-binding domain-like"/>
    <property type="match status" value="1"/>
</dbReference>
<dbReference type="InterPro" id="IPR051048">
    <property type="entry name" value="Peptidase_S8/S53_subtilisin"/>
</dbReference>